<name>A0ACC2P7C3_9HYME</name>
<keyword evidence="2" id="KW-1185">Reference proteome</keyword>
<evidence type="ECO:0000313" key="1">
    <source>
        <dbReference type="EMBL" id="KAJ8679326.1"/>
    </source>
</evidence>
<dbReference type="EMBL" id="CM056742">
    <property type="protein sequence ID" value="KAJ8679326.1"/>
    <property type="molecule type" value="Genomic_DNA"/>
</dbReference>
<gene>
    <name evidence="1" type="ORF">QAD02_015113</name>
</gene>
<accession>A0ACC2P7C3</accession>
<comment type="caution">
    <text evidence="1">The sequence shown here is derived from an EMBL/GenBank/DDBJ whole genome shotgun (WGS) entry which is preliminary data.</text>
</comment>
<sequence>MLAESQSQWQQSISLLLSCSSRNFGLDKLVSRTNQALDVENRCENAVSLEVEQNSLIQQVPECSTEPSHGSTRKKRVQEAHHDEISSLKQKLYDLKVVTDSGICTEDGYKKIEELENETNEHKKRWNHYSLMSKDNRFCKQKSHVEFKK</sequence>
<proteinExistence type="predicted"/>
<reference evidence="1" key="1">
    <citation type="submission" date="2023-04" db="EMBL/GenBank/DDBJ databases">
        <title>A chromosome-level genome assembly of the parasitoid wasp Eretmocerus hayati.</title>
        <authorList>
            <person name="Zhong Y."/>
            <person name="Liu S."/>
            <person name="Liu Y."/>
        </authorList>
    </citation>
    <scope>NUCLEOTIDE SEQUENCE</scope>
    <source>
        <strain evidence="1">ZJU_SS_LIU_2023</strain>
    </source>
</reference>
<dbReference type="Proteomes" id="UP001239111">
    <property type="component" value="Chromosome 2"/>
</dbReference>
<organism evidence="1 2">
    <name type="scientific">Eretmocerus hayati</name>
    <dbReference type="NCBI Taxonomy" id="131215"/>
    <lineage>
        <taxon>Eukaryota</taxon>
        <taxon>Metazoa</taxon>
        <taxon>Ecdysozoa</taxon>
        <taxon>Arthropoda</taxon>
        <taxon>Hexapoda</taxon>
        <taxon>Insecta</taxon>
        <taxon>Pterygota</taxon>
        <taxon>Neoptera</taxon>
        <taxon>Endopterygota</taxon>
        <taxon>Hymenoptera</taxon>
        <taxon>Apocrita</taxon>
        <taxon>Proctotrupomorpha</taxon>
        <taxon>Chalcidoidea</taxon>
        <taxon>Aphelinidae</taxon>
        <taxon>Aphelininae</taxon>
        <taxon>Eretmocerus</taxon>
    </lineage>
</organism>
<evidence type="ECO:0000313" key="2">
    <source>
        <dbReference type="Proteomes" id="UP001239111"/>
    </source>
</evidence>
<protein>
    <submittedName>
        <fullName evidence="1">Uncharacterized protein</fullName>
    </submittedName>
</protein>